<gene>
    <name evidence="1" type="ORF">K488DRAFT_85904</name>
</gene>
<sequence>MSCLNDDVIREIFSWLARINPPRRPQRIVVDEWDAKTIKGDLGWIVLTHVCKVWRRVGIEHSVLWGSIVGIFPSAFKIVLERAQGAALSLIYDASLPSSRNVTLSVLREQPGRIRSLHVSAPLDTLSFLGGQEYPQLETLTLFFPFSSACTTLAHDWSPILAPVLTRLTLHGCIIPITSPLLKSLNVTGFAARGLAVSTKFVLDILDRCPLLVNLSFEDVLQRHASAPTENHKVQLVHLTHVRISTYSAQFVAFWDRITVPTIERLYLVLRDTFPSRPNSHINSVFSSLQGLLAPCDSLQLKHYSLSNPSDLPGLIITRGPSIDSSRCIKVTRGDIGWIVLTHVCRAWRAAGLAQSPLWGSIVGLFPTAFDTVLARARSAPLSLRHSDVALPSAADPALRLFSRPARDRLVLLDVRATPAILIELGGKEYPQLRALSIRPRVRPPLARFVPGPPVVVPALERLSMVGYLVAFAAPRLRVLHLTGSTTYGSVITLVRALDMLEQCPLLEELALDDVFRRHERFAEEAAAVAGRAVHLNFLRHAVIAMFCAAFTMLWEHIAAPAVEQFALVLPYGSTLDTLTDVVGAIRPLLLRHDTLQLRQCVRSSSQDEHGLVLSSSFASTSITAHGADRRAVLGDLFKAAAAFLRDDQIKLLDMGDAPFAIYPLELYPATRSLMSFISVFGGLPYINLSEHPPFPHLRTLTQTFDDTYNGAGAAELKNAWDGLVEFLNERARSGSAVQTLRLVGRRGIRLAGCGVDEGESLEVDHITQVRMLVDELIDERV</sequence>
<comment type="caution">
    <text evidence="1">The sequence shown here is derived from an EMBL/GenBank/DDBJ whole genome shotgun (WGS) entry which is preliminary data.</text>
</comment>
<organism evidence="1 2">
    <name type="scientific">Vararia minispora EC-137</name>
    <dbReference type="NCBI Taxonomy" id="1314806"/>
    <lineage>
        <taxon>Eukaryota</taxon>
        <taxon>Fungi</taxon>
        <taxon>Dikarya</taxon>
        <taxon>Basidiomycota</taxon>
        <taxon>Agaricomycotina</taxon>
        <taxon>Agaricomycetes</taxon>
        <taxon>Russulales</taxon>
        <taxon>Lachnocladiaceae</taxon>
        <taxon>Vararia</taxon>
    </lineage>
</organism>
<accession>A0ACB8QL10</accession>
<evidence type="ECO:0000313" key="2">
    <source>
        <dbReference type="Proteomes" id="UP000814128"/>
    </source>
</evidence>
<protein>
    <submittedName>
        <fullName evidence="1">Uncharacterized protein</fullName>
    </submittedName>
</protein>
<name>A0ACB8QL10_9AGAM</name>
<evidence type="ECO:0000313" key="1">
    <source>
        <dbReference type="EMBL" id="KAI0032362.1"/>
    </source>
</evidence>
<reference evidence="1" key="2">
    <citation type="journal article" date="2022" name="New Phytol.">
        <title>Evolutionary transition to the ectomycorrhizal habit in the genomes of a hyperdiverse lineage of mushroom-forming fungi.</title>
        <authorList>
            <person name="Looney B."/>
            <person name="Miyauchi S."/>
            <person name="Morin E."/>
            <person name="Drula E."/>
            <person name="Courty P.E."/>
            <person name="Kohler A."/>
            <person name="Kuo A."/>
            <person name="LaButti K."/>
            <person name="Pangilinan J."/>
            <person name="Lipzen A."/>
            <person name="Riley R."/>
            <person name="Andreopoulos W."/>
            <person name="He G."/>
            <person name="Johnson J."/>
            <person name="Nolan M."/>
            <person name="Tritt A."/>
            <person name="Barry K.W."/>
            <person name="Grigoriev I.V."/>
            <person name="Nagy L.G."/>
            <person name="Hibbett D."/>
            <person name="Henrissat B."/>
            <person name="Matheny P.B."/>
            <person name="Labbe J."/>
            <person name="Martin F.M."/>
        </authorList>
    </citation>
    <scope>NUCLEOTIDE SEQUENCE</scope>
    <source>
        <strain evidence="1">EC-137</strain>
    </source>
</reference>
<dbReference type="Proteomes" id="UP000814128">
    <property type="component" value="Unassembled WGS sequence"/>
</dbReference>
<keyword evidence="2" id="KW-1185">Reference proteome</keyword>
<dbReference type="EMBL" id="MU273548">
    <property type="protein sequence ID" value="KAI0032362.1"/>
    <property type="molecule type" value="Genomic_DNA"/>
</dbReference>
<reference evidence="1" key="1">
    <citation type="submission" date="2021-02" db="EMBL/GenBank/DDBJ databases">
        <authorList>
            <consortium name="DOE Joint Genome Institute"/>
            <person name="Ahrendt S."/>
            <person name="Looney B.P."/>
            <person name="Miyauchi S."/>
            <person name="Morin E."/>
            <person name="Drula E."/>
            <person name="Courty P.E."/>
            <person name="Chicoki N."/>
            <person name="Fauchery L."/>
            <person name="Kohler A."/>
            <person name="Kuo A."/>
            <person name="Labutti K."/>
            <person name="Pangilinan J."/>
            <person name="Lipzen A."/>
            <person name="Riley R."/>
            <person name="Andreopoulos W."/>
            <person name="He G."/>
            <person name="Johnson J."/>
            <person name="Barry K.W."/>
            <person name="Grigoriev I.V."/>
            <person name="Nagy L."/>
            <person name="Hibbett D."/>
            <person name="Henrissat B."/>
            <person name="Matheny P.B."/>
            <person name="Labbe J."/>
            <person name="Martin F."/>
        </authorList>
    </citation>
    <scope>NUCLEOTIDE SEQUENCE</scope>
    <source>
        <strain evidence="1">EC-137</strain>
    </source>
</reference>
<proteinExistence type="predicted"/>